<feature type="transmembrane region" description="Helical" evidence="5">
    <location>
        <begin position="6"/>
        <end position="24"/>
    </location>
</feature>
<feature type="transmembrane region" description="Helical" evidence="5">
    <location>
        <begin position="29"/>
        <end position="47"/>
    </location>
</feature>
<accession>A0A1H3SXX1</accession>
<sequence length="153" mass="16694">MTLLILGSLLTIGLILVLLEILFVPGTTLVGLLGVLVTAAGIYYAFIKLDSQLAWMILGITILVNFTALFYGFKSGVWKKFALKETISNRTFDDRLLGLTLGLEGKAVSDIKPIGKAEFLDKIYEVKSEAGLIPVGKTVIIHKLENNKIIVKS</sequence>
<evidence type="ECO:0000256" key="3">
    <source>
        <dbReference type="ARBA" id="ARBA00022989"/>
    </source>
</evidence>
<dbReference type="Proteomes" id="UP000199663">
    <property type="component" value="Unassembled WGS sequence"/>
</dbReference>
<keyword evidence="8" id="KW-1185">Reference proteome</keyword>
<evidence type="ECO:0000256" key="4">
    <source>
        <dbReference type="ARBA" id="ARBA00023136"/>
    </source>
</evidence>
<evidence type="ECO:0000313" key="8">
    <source>
        <dbReference type="Proteomes" id="UP000199663"/>
    </source>
</evidence>
<gene>
    <name evidence="7" type="ORF">SAMN05444412_11417</name>
</gene>
<dbReference type="InterPro" id="IPR052165">
    <property type="entry name" value="Membrane_assoc_protease"/>
</dbReference>
<evidence type="ECO:0000259" key="6">
    <source>
        <dbReference type="Pfam" id="PF01957"/>
    </source>
</evidence>
<evidence type="ECO:0000256" key="2">
    <source>
        <dbReference type="ARBA" id="ARBA00022692"/>
    </source>
</evidence>
<keyword evidence="2 5" id="KW-0812">Transmembrane</keyword>
<dbReference type="PANTHER" id="PTHR33507:SF3">
    <property type="entry name" value="INNER MEMBRANE PROTEIN YBBJ"/>
    <property type="match status" value="1"/>
</dbReference>
<dbReference type="Pfam" id="PF01957">
    <property type="entry name" value="NfeD"/>
    <property type="match status" value="1"/>
</dbReference>
<name>A0A1H3SXX1_9BACT</name>
<evidence type="ECO:0000256" key="1">
    <source>
        <dbReference type="ARBA" id="ARBA00004141"/>
    </source>
</evidence>
<dbReference type="InterPro" id="IPR012340">
    <property type="entry name" value="NA-bd_OB-fold"/>
</dbReference>
<protein>
    <submittedName>
        <fullName evidence="7">NfeD-like C-terminal, partner-binding</fullName>
    </submittedName>
</protein>
<comment type="subcellular location">
    <subcellularLocation>
        <location evidence="1">Membrane</location>
        <topology evidence="1">Multi-pass membrane protein</topology>
    </subcellularLocation>
</comment>
<dbReference type="InterPro" id="IPR002810">
    <property type="entry name" value="NfeD-like_C"/>
</dbReference>
<dbReference type="PANTHER" id="PTHR33507">
    <property type="entry name" value="INNER MEMBRANE PROTEIN YBBJ"/>
    <property type="match status" value="1"/>
</dbReference>
<evidence type="ECO:0000313" key="7">
    <source>
        <dbReference type="EMBL" id="SDZ42478.1"/>
    </source>
</evidence>
<organism evidence="7 8">
    <name type="scientific">Rhodonellum ikkaensis</name>
    <dbReference type="NCBI Taxonomy" id="336829"/>
    <lineage>
        <taxon>Bacteria</taxon>
        <taxon>Pseudomonadati</taxon>
        <taxon>Bacteroidota</taxon>
        <taxon>Cytophagia</taxon>
        <taxon>Cytophagales</taxon>
        <taxon>Cytophagaceae</taxon>
        <taxon>Rhodonellum</taxon>
    </lineage>
</organism>
<proteinExistence type="predicted"/>
<dbReference type="Gene3D" id="2.40.50.140">
    <property type="entry name" value="Nucleic acid-binding proteins"/>
    <property type="match status" value="1"/>
</dbReference>
<reference evidence="7 8" key="1">
    <citation type="submission" date="2016-10" db="EMBL/GenBank/DDBJ databases">
        <authorList>
            <person name="Varghese N."/>
            <person name="Submissions S."/>
        </authorList>
    </citation>
    <scope>NUCLEOTIDE SEQUENCE [LARGE SCALE GENOMIC DNA]</scope>
    <source>
        <strain evidence="7 8">DSM 17997</strain>
    </source>
</reference>
<feature type="transmembrane region" description="Helical" evidence="5">
    <location>
        <begin position="53"/>
        <end position="73"/>
    </location>
</feature>
<keyword evidence="4 5" id="KW-0472">Membrane</keyword>
<dbReference type="EMBL" id="FNQC01000014">
    <property type="protein sequence ID" value="SDZ42478.1"/>
    <property type="molecule type" value="Genomic_DNA"/>
</dbReference>
<dbReference type="RefSeq" id="WP_019599183.1">
    <property type="nucleotide sequence ID" value="NZ_FNQC01000014.1"/>
</dbReference>
<comment type="caution">
    <text evidence="7">The sequence shown here is derived from an EMBL/GenBank/DDBJ whole genome shotgun (WGS) entry which is preliminary data.</text>
</comment>
<feature type="domain" description="NfeD-like C-terminal" evidence="6">
    <location>
        <begin position="101"/>
        <end position="152"/>
    </location>
</feature>
<keyword evidence="3 5" id="KW-1133">Transmembrane helix</keyword>
<evidence type="ECO:0000256" key="5">
    <source>
        <dbReference type="SAM" id="Phobius"/>
    </source>
</evidence>